<keyword evidence="3" id="KW-0732">Signal</keyword>
<feature type="chain" id="PRO_5022926033" description="Terpene cyclase/mutase family protein" evidence="3">
    <location>
        <begin position="30"/>
        <end position="423"/>
    </location>
</feature>
<dbReference type="OrthoDB" id="3852853at2"/>
<dbReference type="RefSeq" id="WP_146479843.1">
    <property type="nucleotide sequence ID" value="NZ_CP042266.1"/>
</dbReference>
<feature type="signal peptide" evidence="3">
    <location>
        <begin position="1"/>
        <end position="29"/>
    </location>
</feature>
<dbReference type="Gene3D" id="1.50.10.20">
    <property type="match status" value="1"/>
</dbReference>
<evidence type="ECO:0000256" key="3">
    <source>
        <dbReference type="SAM" id="SignalP"/>
    </source>
</evidence>
<dbReference type="KEGG" id="sqz:FQU76_08385"/>
<evidence type="ECO:0008006" key="6">
    <source>
        <dbReference type="Google" id="ProtNLM"/>
    </source>
</evidence>
<name>A0A5B8J5J5_9ACTN</name>
<evidence type="ECO:0000256" key="1">
    <source>
        <dbReference type="SAM" id="MobiDB-lite"/>
    </source>
</evidence>
<dbReference type="AlphaFoldDB" id="A0A5B8J5J5"/>
<dbReference type="Proteomes" id="UP000320580">
    <property type="component" value="Chromosome"/>
</dbReference>
<evidence type="ECO:0000256" key="2">
    <source>
        <dbReference type="SAM" id="Phobius"/>
    </source>
</evidence>
<feature type="compositionally biased region" description="Basic and acidic residues" evidence="1">
    <location>
        <begin position="377"/>
        <end position="392"/>
    </location>
</feature>
<feature type="transmembrane region" description="Helical" evidence="2">
    <location>
        <begin position="397"/>
        <end position="415"/>
    </location>
</feature>
<organism evidence="4 5">
    <name type="scientific">Streptomyces qinzhouensis</name>
    <dbReference type="NCBI Taxonomy" id="2599401"/>
    <lineage>
        <taxon>Bacteria</taxon>
        <taxon>Bacillati</taxon>
        <taxon>Actinomycetota</taxon>
        <taxon>Actinomycetes</taxon>
        <taxon>Kitasatosporales</taxon>
        <taxon>Streptomycetaceae</taxon>
        <taxon>Streptomyces</taxon>
    </lineage>
</organism>
<evidence type="ECO:0000313" key="5">
    <source>
        <dbReference type="Proteomes" id="UP000320580"/>
    </source>
</evidence>
<keyword evidence="2" id="KW-0812">Transmembrane</keyword>
<feature type="region of interest" description="Disordered" evidence="1">
    <location>
        <begin position="358"/>
        <end position="396"/>
    </location>
</feature>
<reference evidence="4 5" key="1">
    <citation type="submission" date="2019-07" db="EMBL/GenBank/DDBJ databases">
        <authorList>
            <person name="Zhu P."/>
        </authorList>
    </citation>
    <scope>NUCLEOTIDE SEQUENCE [LARGE SCALE GENOMIC DNA]</scope>
    <source>
        <strain evidence="4 5">SSL-25</strain>
    </source>
</reference>
<dbReference type="SUPFAM" id="SSF48239">
    <property type="entry name" value="Terpenoid cyclases/Protein prenyltransferases"/>
    <property type="match status" value="2"/>
</dbReference>
<dbReference type="EMBL" id="CP042266">
    <property type="protein sequence ID" value="QDY76547.1"/>
    <property type="molecule type" value="Genomic_DNA"/>
</dbReference>
<protein>
    <recommendedName>
        <fullName evidence="6">Terpene cyclase/mutase family protein</fullName>
    </recommendedName>
</protein>
<sequence>MTNATVRRAAAALAVSAVLGTALAPAASAATTPPPAAALPSGLYGTTDPAYDGVWRQSLALLAQDTVGVEPAGKAVDWLTAQQCADGAFAAYRADASRACDAKLPRDSNATAAAVQALAATGGEEKTTADAVAKAVAWLKSVQNADGGWSYNPGGASDANSTALVIGALAAAGEKPAAVVSAKGGKSPYDALGTFARPCTGPEAGAFVYQPQLPGAVADSTAAAVVAAQGAGLAPKAGSADPAAKGTTCDKAAKGLKGAALNGGAYLAAALAKTGHLLTAPMPGAEDSAPKPDFGNTADAVVALAAQGRTEEAKKPLEWLKANGAAWAKQSGPAAYAQLVFAANATGTNPADFGGTDLVAGLNATGPAPESASPSADGKKDEKKDEKKKDDGSGPNIWWIVGAFFAASAGAGFLLSGRRKSRP</sequence>
<keyword evidence="2" id="KW-0472">Membrane</keyword>
<dbReference type="InterPro" id="IPR008930">
    <property type="entry name" value="Terpenoid_cyclase/PrenylTrfase"/>
</dbReference>
<keyword evidence="5" id="KW-1185">Reference proteome</keyword>
<proteinExistence type="predicted"/>
<evidence type="ECO:0000313" key="4">
    <source>
        <dbReference type="EMBL" id="QDY76547.1"/>
    </source>
</evidence>
<gene>
    <name evidence="4" type="ORF">FQU76_08385</name>
</gene>
<keyword evidence="2" id="KW-1133">Transmembrane helix</keyword>
<accession>A0A5B8J5J5</accession>